<organism evidence="1">
    <name type="scientific">Myoviridae sp. ctBtT5</name>
    <dbReference type="NCBI Taxonomy" id="2825048"/>
    <lineage>
        <taxon>Viruses</taxon>
        <taxon>Duplodnaviria</taxon>
        <taxon>Heunggongvirae</taxon>
        <taxon>Uroviricota</taxon>
        <taxon>Caudoviricetes</taxon>
    </lineage>
</organism>
<name>A0A8S5PY90_9CAUD</name>
<proteinExistence type="predicted"/>
<sequence length="115" mass="14048">MRAILRSKQWNYTQNIKKNNKIRFFIFFIPNIMKPQKWKNIKNLPEKSTKKEAQEKISPSPLELWLRQIDKNVEFLYDEINQRELSNTETEQKIGDLKRRINRLSIQIDCLIWRS</sequence>
<protein>
    <submittedName>
        <fullName evidence="1">Uncharacterized protein</fullName>
    </submittedName>
</protein>
<accession>A0A8S5PY90</accession>
<dbReference type="EMBL" id="BK015540">
    <property type="protein sequence ID" value="DAE12007.1"/>
    <property type="molecule type" value="Genomic_DNA"/>
</dbReference>
<reference evidence="1" key="1">
    <citation type="journal article" date="2021" name="Proc. Natl. Acad. Sci. U.S.A.">
        <title>A Catalog of Tens of Thousands of Viruses from Human Metagenomes Reveals Hidden Associations with Chronic Diseases.</title>
        <authorList>
            <person name="Tisza M.J."/>
            <person name="Buck C.B."/>
        </authorList>
    </citation>
    <scope>NUCLEOTIDE SEQUENCE</scope>
    <source>
        <strain evidence="1">CtBtT5</strain>
    </source>
</reference>
<evidence type="ECO:0000313" key="1">
    <source>
        <dbReference type="EMBL" id="DAE12007.1"/>
    </source>
</evidence>